<name>A0ABT9H6I3_9SPHN</name>
<dbReference type="EMBL" id="JAVAIL010000001">
    <property type="protein sequence ID" value="MDP4538838.1"/>
    <property type="molecule type" value="Genomic_DNA"/>
</dbReference>
<dbReference type="EC" id="2.1.-.-" evidence="3"/>
<evidence type="ECO:0000256" key="1">
    <source>
        <dbReference type="SAM" id="MobiDB-lite"/>
    </source>
</evidence>
<dbReference type="Pfam" id="PF08241">
    <property type="entry name" value="Methyltransf_11"/>
    <property type="match status" value="1"/>
</dbReference>
<dbReference type="Gene3D" id="3.40.50.150">
    <property type="entry name" value="Vaccinia Virus protein VP39"/>
    <property type="match status" value="1"/>
</dbReference>
<keyword evidence="4" id="KW-1185">Reference proteome</keyword>
<sequence>MTGNSPPGGGPWTEFWANNAGGDRTPSGGGCLPEGCSGIEDAQKAVWYDFIAKLPRSAQLLDLATGDGRVLRWMLARRRDLKLTGADLAPQLPPAPRGTKIRAGVAMEALPFPDSRFHAVTSQFGFEYGDIDATAGEIARVLRPGGSVGLLVHRGDGPILEHNRPRAEAIAWALDEASVVARASSALTMGPGGLQVALDAAAATAVAGEQRFGRHSPGWEIPEAARRTLQMGGRAGVPWMLETLASIERQARNEIGRIDTLARACAVADDRARLVAAFAAADLGLQTTSGVCEPSGRPFGDFIVFR</sequence>
<evidence type="ECO:0000259" key="2">
    <source>
        <dbReference type="Pfam" id="PF08241"/>
    </source>
</evidence>
<keyword evidence="3" id="KW-0808">Transferase</keyword>
<accession>A0ABT9H6I3</accession>
<dbReference type="CDD" id="cd02440">
    <property type="entry name" value="AdoMet_MTases"/>
    <property type="match status" value="1"/>
</dbReference>
<dbReference type="Proteomes" id="UP001235664">
    <property type="component" value="Unassembled WGS sequence"/>
</dbReference>
<feature type="region of interest" description="Disordered" evidence="1">
    <location>
        <begin position="1"/>
        <end position="26"/>
    </location>
</feature>
<comment type="caution">
    <text evidence="3">The sequence shown here is derived from an EMBL/GenBank/DDBJ whole genome shotgun (WGS) entry which is preliminary data.</text>
</comment>
<feature type="domain" description="Methyltransferase type 11" evidence="2">
    <location>
        <begin position="61"/>
        <end position="148"/>
    </location>
</feature>
<dbReference type="SUPFAM" id="SSF53335">
    <property type="entry name" value="S-adenosyl-L-methionine-dependent methyltransferases"/>
    <property type="match status" value="1"/>
</dbReference>
<gene>
    <name evidence="3" type="ORF">Q9K01_04275</name>
</gene>
<proteinExistence type="predicted"/>
<feature type="compositionally biased region" description="Gly residues" evidence="1">
    <location>
        <begin position="1"/>
        <end position="11"/>
    </location>
</feature>
<dbReference type="InterPro" id="IPR013216">
    <property type="entry name" value="Methyltransf_11"/>
</dbReference>
<dbReference type="RefSeq" id="WP_305928952.1">
    <property type="nucleotide sequence ID" value="NZ_JAVAIL010000001.1"/>
</dbReference>
<dbReference type="GO" id="GO:0008168">
    <property type="term" value="F:methyltransferase activity"/>
    <property type="evidence" value="ECO:0007669"/>
    <property type="project" value="UniProtKB-KW"/>
</dbReference>
<evidence type="ECO:0000313" key="3">
    <source>
        <dbReference type="EMBL" id="MDP4538838.1"/>
    </source>
</evidence>
<protein>
    <submittedName>
        <fullName evidence="3">Class I SAM-dependent methyltransferase</fullName>
        <ecNumber evidence="3">2.1.-.-</ecNumber>
    </submittedName>
</protein>
<dbReference type="GO" id="GO:0032259">
    <property type="term" value="P:methylation"/>
    <property type="evidence" value="ECO:0007669"/>
    <property type="project" value="UniProtKB-KW"/>
</dbReference>
<dbReference type="InterPro" id="IPR029063">
    <property type="entry name" value="SAM-dependent_MTases_sf"/>
</dbReference>
<reference evidence="3 4" key="1">
    <citation type="submission" date="2023-08" db="EMBL/GenBank/DDBJ databases">
        <title>genomic of DY56.</title>
        <authorList>
            <person name="Wang Y."/>
        </authorList>
    </citation>
    <scope>NUCLEOTIDE SEQUENCE [LARGE SCALE GENOMIC DNA]</scope>
    <source>
        <strain evidence="3 4">DY56-A-20</strain>
    </source>
</reference>
<organism evidence="3 4">
    <name type="scientific">Qipengyuania benthica</name>
    <dbReference type="NCBI Taxonomy" id="3067651"/>
    <lineage>
        <taxon>Bacteria</taxon>
        <taxon>Pseudomonadati</taxon>
        <taxon>Pseudomonadota</taxon>
        <taxon>Alphaproteobacteria</taxon>
        <taxon>Sphingomonadales</taxon>
        <taxon>Erythrobacteraceae</taxon>
        <taxon>Qipengyuania</taxon>
    </lineage>
</organism>
<evidence type="ECO:0000313" key="4">
    <source>
        <dbReference type="Proteomes" id="UP001235664"/>
    </source>
</evidence>
<keyword evidence="3" id="KW-0489">Methyltransferase</keyword>